<gene>
    <name evidence="1" type="ORF">KFK14_05180</name>
</gene>
<reference evidence="1" key="1">
    <citation type="submission" date="2021-04" db="EMBL/GenBank/DDBJ databases">
        <title>Isolation of p-tert-butylphenol degrading bacteria Sphingobium phenoxybenzoativorans Tas13 from active sludge.</title>
        <authorList>
            <person name="Li Y."/>
        </authorList>
    </citation>
    <scope>NUCLEOTIDE SEQUENCE</scope>
    <source>
        <strain evidence="1">Tas13</strain>
    </source>
</reference>
<proteinExistence type="predicted"/>
<protein>
    <submittedName>
        <fullName evidence="1">Uncharacterized protein</fullName>
    </submittedName>
</protein>
<name>A0A975Q2M3_9SPHN</name>
<keyword evidence="2" id="KW-1185">Reference proteome</keyword>
<sequence>MDSKVCNWSMAGRQLFHLATDRQPLKKTGGYRPMANRNPTFRNRLELAILSLYDNQVKGTGPFRSFRDNQAFPAHPLMKRYLQQCHSSPLDPNGQLALVMVLIEGRKREPTLNQYLAMTTGCP</sequence>
<accession>A0A975Q2M3</accession>
<evidence type="ECO:0000313" key="2">
    <source>
        <dbReference type="Proteomes" id="UP000681425"/>
    </source>
</evidence>
<dbReference type="Proteomes" id="UP000681425">
    <property type="component" value="Chromosome"/>
</dbReference>
<dbReference type="RefSeq" id="WP_212610130.1">
    <property type="nucleotide sequence ID" value="NZ_CP073910.1"/>
</dbReference>
<dbReference type="KEGG" id="spph:KFK14_05180"/>
<dbReference type="EMBL" id="CP073910">
    <property type="protein sequence ID" value="QUT06836.1"/>
    <property type="molecule type" value="Genomic_DNA"/>
</dbReference>
<dbReference type="AlphaFoldDB" id="A0A975Q2M3"/>
<organism evidence="1 2">
    <name type="scientific">Sphingobium phenoxybenzoativorans</name>
    <dbReference type="NCBI Taxonomy" id="1592790"/>
    <lineage>
        <taxon>Bacteria</taxon>
        <taxon>Pseudomonadati</taxon>
        <taxon>Pseudomonadota</taxon>
        <taxon>Alphaproteobacteria</taxon>
        <taxon>Sphingomonadales</taxon>
        <taxon>Sphingomonadaceae</taxon>
        <taxon>Sphingobium</taxon>
    </lineage>
</organism>
<evidence type="ECO:0000313" key="1">
    <source>
        <dbReference type="EMBL" id="QUT06836.1"/>
    </source>
</evidence>